<evidence type="ECO:0000259" key="1">
    <source>
        <dbReference type="Pfam" id="PF18765"/>
    </source>
</evidence>
<dbReference type="AlphaFoldDB" id="A0A2S6GXH7"/>
<comment type="caution">
    <text evidence="2">The sequence shown here is derived from an EMBL/GenBank/DDBJ whole genome shotgun (WGS) entry which is preliminary data.</text>
</comment>
<evidence type="ECO:0000313" key="2">
    <source>
        <dbReference type="EMBL" id="PPK69934.1"/>
    </source>
</evidence>
<dbReference type="Proteomes" id="UP000238071">
    <property type="component" value="Unassembled WGS sequence"/>
</dbReference>
<evidence type="ECO:0000313" key="3">
    <source>
        <dbReference type="Proteomes" id="UP000238071"/>
    </source>
</evidence>
<sequence length="105" mass="11778">MFGLSAETLAAIQACLQRYPEIVWVKIYGSRAKGNYERGSDIDLAFSSPTDCSADLLEALDNLPTPYLFDVTHYESLKHEDLKAHIDRVGVVIYRRGELNEALMA</sequence>
<dbReference type="GO" id="GO:0016740">
    <property type="term" value="F:transferase activity"/>
    <property type="evidence" value="ECO:0007669"/>
    <property type="project" value="UniProtKB-KW"/>
</dbReference>
<feature type="domain" description="Polymerase beta nucleotidyltransferase" evidence="1">
    <location>
        <begin position="12"/>
        <end position="97"/>
    </location>
</feature>
<name>A0A2S6GXH7_9GAMM</name>
<dbReference type="InterPro" id="IPR041633">
    <property type="entry name" value="Polbeta"/>
</dbReference>
<dbReference type="Gene3D" id="3.30.460.10">
    <property type="entry name" value="Beta Polymerase, domain 2"/>
    <property type="match status" value="1"/>
</dbReference>
<proteinExistence type="predicted"/>
<reference evidence="2 3" key="1">
    <citation type="submission" date="2018-02" db="EMBL/GenBank/DDBJ databases">
        <title>Subsurface microbial communities from deep shales in Ohio and West Virginia, USA.</title>
        <authorList>
            <person name="Wrighton K."/>
        </authorList>
    </citation>
    <scope>NUCLEOTIDE SEQUENCE [LARGE SCALE GENOMIC DNA]</scope>
    <source>
        <strain evidence="2 3">OWC-G53F</strain>
    </source>
</reference>
<dbReference type="RefSeq" id="WP_104424115.1">
    <property type="nucleotide sequence ID" value="NZ_PTIY01000009.1"/>
</dbReference>
<dbReference type="CDD" id="cd05403">
    <property type="entry name" value="NT_KNTase_like"/>
    <property type="match status" value="1"/>
</dbReference>
<protein>
    <submittedName>
        <fullName evidence="2">Nucleotidyltransferase-like protein</fullName>
    </submittedName>
</protein>
<dbReference type="InterPro" id="IPR043519">
    <property type="entry name" value="NT_sf"/>
</dbReference>
<dbReference type="SUPFAM" id="SSF81301">
    <property type="entry name" value="Nucleotidyltransferase"/>
    <property type="match status" value="1"/>
</dbReference>
<accession>A0A2S6GXH7</accession>
<gene>
    <name evidence="2" type="ORF">B0F88_10932</name>
</gene>
<dbReference type="EMBL" id="PTIY01000009">
    <property type="protein sequence ID" value="PPK69934.1"/>
    <property type="molecule type" value="Genomic_DNA"/>
</dbReference>
<organism evidence="2 3">
    <name type="scientific">Methylobacter tundripaludum</name>
    <dbReference type="NCBI Taxonomy" id="173365"/>
    <lineage>
        <taxon>Bacteria</taxon>
        <taxon>Pseudomonadati</taxon>
        <taxon>Pseudomonadota</taxon>
        <taxon>Gammaproteobacteria</taxon>
        <taxon>Methylococcales</taxon>
        <taxon>Methylococcaceae</taxon>
        <taxon>Methylobacter</taxon>
    </lineage>
</organism>
<dbReference type="Pfam" id="PF18765">
    <property type="entry name" value="Polbeta"/>
    <property type="match status" value="1"/>
</dbReference>
<keyword evidence="3" id="KW-1185">Reference proteome</keyword>
<keyword evidence="2" id="KW-0808">Transferase</keyword>
<dbReference type="OrthoDB" id="9803106at2"/>